<accession>A0A095Z4U3</accession>
<proteinExistence type="predicted"/>
<evidence type="ECO:0000313" key="2">
    <source>
        <dbReference type="Proteomes" id="UP000029629"/>
    </source>
</evidence>
<comment type="caution">
    <text evidence="1">The sequence shown here is derived from an EMBL/GenBank/DDBJ whole genome shotgun (WGS) entry which is preliminary data.</text>
</comment>
<evidence type="ECO:0008006" key="3">
    <source>
        <dbReference type="Google" id="ProtNLM"/>
    </source>
</evidence>
<dbReference type="eggNOG" id="ENOG50331W0">
    <property type="taxonomic scope" value="Bacteria"/>
</dbReference>
<dbReference type="Pfam" id="PF14131">
    <property type="entry name" value="DUF4298"/>
    <property type="match status" value="1"/>
</dbReference>
<dbReference type="OrthoDB" id="80787at2"/>
<dbReference type="InterPro" id="IPR025384">
    <property type="entry name" value="DUF4298"/>
</dbReference>
<dbReference type="RefSeq" id="WP_048766724.1">
    <property type="nucleotide sequence ID" value="NZ_JRNI01000042.1"/>
</dbReference>
<protein>
    <recommendedName>
        <fullName evidence="3">DUF4298 domain-containing protein</fullName>
    </recommendedName>
</protein>
<dbReference type="EMBL" id="JRNI01000042">
    <property type="protein sequence ID" value="KGF29326.1"/>
    <property type="molecule type" value="Genomic_DNA"/>
</dbReference>
<dbReference type="Proteomes" id="UP000029629">
    <property type="component" value="Unassembled WGS sequence"/>
</dbReference>
<name>A0A095Z4U3_9BURK</name>
<reference evidence="1 2" key="1">
    <citation type="submission" date="2014-07" db="EMBL/GenBank/DDBJ databases">
        <authorList>
            <person name="McCorrison J."/>
            <person name="Sanka R."/>
            <person name="Torralba M."/>
            <person name="Gillis M."/>
            <person name="Haft D.H."/>
            <person name="Methe B."/>
            <person name="Sutton G."/>
            <person name="Nelson K.E."/>
        </authorList>
    </citation>
    <scope>NUCLEOTIDE SEQUENCE [LARGE SCALE GENOMIC DNA]</scope>
    <source>
        <strain evidence="1 2">DNF00040</strain>
    </source>
</reference>
<sequence>MEQQFKHIKQMEHILNQMNELMETLRTTHAQWAEVQADYDALVSYYGSAQWHADNEAYDRGELPKDLPCGVLSEDAVFNLIAEQQAVAVEFVKLGAEILSK</sequence>
<evidence type="ECO:0000313" key="1">
    <source>
        <dbReference type="EMBL" id="KGF29326.1"/>
    </source>
</evidence>
<dbReference type="AlphaFoldDB" id="A0A095Z4U3"/>
<gene>
    <name evidence="1" type="ORF">HMPREF2130_08905</name>
</gene>
<organism evidence="1 2">
    <name type="scientific">Oligella urethralis DNF00040</name>
    <dbReference type="NCBI Taxonomy" id="1401065"/>
    <lineage>
        <taxon>Bacteria</taxon>
        <taxon>Pseudomonadati</taxon>
        <taxon>Pseudomonadota</taxon>
        <taxon>Betaproteobacteria</taxon>
        <taxon>Burkholderiales</taxon>
        <taxon>Alcaligenaceae</taxon>
        <taxon>Oligella</taxon>
    </lineage>
</organism>
<keyword evidence="2" id="KW-1185">Reference proteome</keyword>